<dbReference type="EMBL" id="JBHSQJ010000074">
    <property type="protein sequence ID" value="MFC5909162.1"/>
    <property type="molecule type" value="Genomic_DNA"/>
</dbReference>
<evidence type="ECO:0000256" key="1">
    <source>
        <dbReference type="SAM" id="MobiDB-lite"/>
    </source>
</evidence>
<sequence>MSDKGGTLQQVLTHPTGTLLSVAGRVPGAGVVRGAANNVLELVGAVSPRSRRIAERAGAGVREAAGVLDWPFATVGAAVAGLLPGRREPEAEATPTPLDVAKVAEAHRQEHMPQPEPQAPEETPFEELDTPSDRLP</sequence>
<gene>
    <name evidence="2" type="ORF">ACFP3V_18305</name>
</gene>
<reference evidence="3" key="1">
    <citation type="journal article" date="2019" name="Int. J. Syst. Evol. Microbiol.">
        <title>The Global Catalogue of Microorganisms (GCM) 10K type strain sequencing project: providing services to taxonomists for standard genome sequencing and annotation.</title>
        <authorList>
            <consortium name="The Broad Institute Genomics Platform"/>
            <consortium name="The Broad Institute Genome Sequencing Center for Infectious Disease"/>
            <person name="Wu L."/>
            <person name="Ma J."/>
        </authorList>
    </citation>
    <scope>NUCLEOTIDE SEQUENCE [LARGE SCALE GENOMIC DNA]</scope>
    <source>
        <strain evidence="3">JCM 4816</strain>
    </source>
</reference>
<evidence type="ECO:0000313" key="2">
    <source>
        <dbReference type="EMBL" id="MFC5909162.1"/>
    </source>
</evidence>
<comment type="caution">
    <text evidence="2">The sequence shown here is derived from an EMBL/GenBank/DDBJ whole genome shotgun (WGS) entry which is preliminary data.</text>
</comment>
<feature type="compositionally biased region" description="Basic and acidic residues" evidence="1">
    <location>
        <begin position="102"/>
        <end position="113"/>
    </location>
</feature>
<name>A0ABW1G4Q7_9ACTN</name>
<keyword evidence="3" id="KW-1185">Reference proteome</keyword>
<feature type="region of interest" description="Disordered" evidence="1">
    <location>
        <begin position="86"/>
        <end position="136"/>
    </location>
</feature>
<protein>
    <submittedName>
        <fullName evidence="2">Uncharacterized protein</fullName>
    </submittedName>
</protein>
<evidence type="ECO:0000313" key="3">
    <source>
        <dbReference type="Proteomes" id="UP001596174"/>
    </source>
</evidence>
<organism evidence="2 3">
    <name type="scientific">Streptacidiphilus monticola</name>
    <dbReference type="NCBI Taxonomy" id="2161674"/>
    <lineage>
        <taxon>Bacteria</taxon>
        <taxon>Bacillati</taxon>
        <taxon>Actinomycetota</taxon>
        <taxon>Actinomycetes</taxon>
        <taxon>Kitasatosporales</taxon>
        <taxon>Streptomycetaceae</taxon>
        <taxon>Streptacidiphilus</taxon>
    </lineage>
</organism>
<dbReference type="RefSeq" id="WP_380584719.1">
    <property type="nucleotide sequence ID" value="NZ_JBHSQJ010000074.1"/>
</dbReference>
<dbReference type="Proteomes" id="UP001596174">
    <property type="component" value="Unassembled WGS sequence"/>
</dbReference>
<accession>A0ABW1G4Q7</accession>
<proteinExistence type="predicted"/>